<dbReference type="EMBL" id="AP017928">
    <property type="protein sequence ID" value="BBA34256.1"/>
    <property type="molecule type" value="Genomic_DNA"/>
</dbReference>
<proteinExistence type="predicted"/>
<dbReference type="AlphaFoldDB" id="A0A250KRS7"/>
<dbReference type="InterPro" id="IPR028098">
    <property type="entry name" value="Glyco_trans_4-like_N"/>
</dbReference>
<dbReference type="Pfam" id="PF13692">
    <property type="entry name" value="Glyco_trans_1_4"/>
    <property type="match status" value="1"/>
</dbReference>
<feature type="region of interest" description="Disordered" evidence="1">
    <location>
        <begin position="393"/>
        <end position="413"/>
    </location>
</feature>
<keyword evidence="3" id="KW-0808">Transferase</keyword>
<dbReference type="Pfam" id="PF13579">
    <property type="entry name" value="Glyco_trans_4_4"/>
    <property type="match status" value="1"/>
</dbReference>
<evidence type="ECO:0000256" key="1">
    <source>
        <dbReference type="SAM" id="MobiDB-lite"/>
    </source>
</evidence>
<evidence type="ECO:0000313" key="3">
    <source>
        <dbReference type="EMBL" id="BBA34256.1"/>
    </source>
</evidence>
<feature type="domain" description="Glycosyltransferase subfamily 4-like N-terminal" evidence="2">
    <location>
        <begin position="21"/>
        <end position="181"/>
    </location>
</feature>
<dbReference type="Gene3D" id="3.40.50.2000">
    <property type="entry name" value="Glycogen Phosphorylase B"/>
    <property type="match status" value="2"/>
</dbReference>
<dbReference type="InterPro" id="IPR050194">
    <property type="entry name" value="Glycosyltransferase_grp1"/>
</dbReference>
<name>A0A250KRS7_9GAMM</name>
<evidence type="ECO:0000313" key="4">
    <source>
        <dbReference type="Proteomes" id="UP000266313"/>
    </source>
</evidence>
<dbReference type="PANTHER" id="PTHR45947">
    <property type="entry name" value="SULFOQUINOVOSYL TRANSFERASE SQD2"/>
    <property type="match status" value="1"/>
</dbReference>
<dbReference type="CDD" id="cd03794">
    <property type="entry name" value="GT4_WbuB-like"/>
    <property type="match status" value="1"/>
</dbReference>
<dbReference type="Proteomes" id="UP000266313">
    <property type="component" value="Chromosome"/>
</dbReference>
<dbReference type="PANTHER" id="PTHR45947:SF3">
    <property type="entry name" value="SULFOQUINOVOSYL TRANSFERASE SQD2"/>
    <property type="match status" value="1"/>
</dbReference>
<accession>A0A250KRS7</accession>
<evidence type="ECO:0000259" key="2">
    <source>
        <dbReference type="Pfam" id="PF13579"/>
    </source>
</evidence>
<dbReference type="KEGG" id="mmai:sS8_2304"/>
<gene>
    <name evidence="3" type="ORF">sS8_2304</name>
</gene>
<dbReference type="SUPFAM" id="SSF53756">
    <property type="entry name" value="UDP-Glycosyltransferase/glycogen phosphorylase"/>
    <property type="match status" value="1"/>
</dbReference>
<dbReference type="GO" id="GO:0016757">
    <property type="term" value="F:glycosyltransferase activity"/>
    <property type="evidence" value="ECO:0007669"/>
    <property type="project" value="UniProtKB-ARBA"/>
</dbReference>
<keyword evidence="4" id="KW-1185">Reference proteome</keyword>
<reference evidence="3 4" key="1">
    <citation type="submission" date="2016-12" db="EMBL/GenBank/DDBJ databases">
        <title>Genome sequencing of Methylocaldum marinum.</title>
        <authorList>
            <person name="Takeuchi M."/>
            <person name="Kamagata Y."/>
            <person name="Hiraoka S."/>
            <person name="Oshima K."/>
            <person name="Hattori M."/>
            <person name="Iwasaki W."/>
        </authorList>
    </citation>
    <scope>NUCLEOTIDE SEQUENCE [LARGE SCALE GENOMIC DNA]</scope>
    <source>
        <strain evidence="3 4">S8</strain>
    </source>
</reference>
<feature type="compositionally biased region" description="Basic and acidic residues" evidence="1">
    <location>
        <begin position="397"/>
        <end position="413"/>
    </location>
</feature>
<organism evidence="3 4">
    <name type="scientific">Methylocaldum marinum</name>
    <dbReference type="NCBI Taxonomy" id="1432792"/>
    <lineage>
        <taxon>Bacteria</taxon>
        <taxon>Pseudomonadati</taxon>
        <taxon>Pseudomonadota</taxon>
        <taxon>Gammaproteobacteria</taxon>
        <taxon>Methylococcales</taxon>
        <taxon>Methylococcaceae</taxon>
        <taxon>Methylocaldum</taxon>
    </lineage>
</organism>
<sequence length="413" mass="45900">MGVCMPSCLIIVENLPVPLDRRVWQEATALRDAGWGVTVICPATEKCPERETVIDGIRVYRHPLPLEAKGALGFLLEYGAALFHETVLAFKAFRRHGFDVIHICNPPDLLFLVALPYKALDRALIFDHHDICPELYESKFKKRGPMHTLLRIFERLTFRFADVVISANETFKGLATTRGGKHPDDVFTVYSIPDLNKFKRVPTTEAKDAVTVGYVGVMGAQDGVDNLIRAVAALRKESGVPKFTCKIVGDGPELPALKALAESLGVGDVCRFTGFLSGEPFLAALSSFDIGVIPDPFDVYNDKISMNKVFEYSALGVPVVAFKLGETQRLLGDAARYAPDHTHDGLASALGVLLKDERLRRNYAERALERARTHFHWPDQVSNLLAAYDRALTNRSGRHDSPEQERTIRSERS</sequence>
<protein>
    <submittedName>
        <fullName evidence="3">Putative glycosyltransferase</fullName>
    </submittedName>
</protein>